<comment type="caution">
    <text evidence="1">The sequence shown here is derived from an EMBL/GenBank/DDBJ whole genome shotgun (WGS) entry which is preliminary data.</text>
</comment>
<sequence length="243" mass="27683">MPCGKIIDLVNKVKKLGKPISPSHANLSSAAAAPEIVREYSKALGLTKDNFSAFQVGLETGSTRLMRMHMKGKALPWEPDRWQEVAKKGFEVLVKNHIFPLATLVAGLPGEKEEDVQETINLVKDLKEYPSLIMPLFFVPLGRLKDNKSFIEQNLTEIYKELYVTCFEHTAYWGRKFTSWGGRSLPFIAQWVVHVGTMLAFDYFKALKENKKVSYTKWSFYLLKENSIFLASRILPPQKLKVA</sequence>
<evidence type="ECO:0000313" key="1">
    <source>
        <dbReference type="EMBL" id="RLE13158.1"/>
    </source>
</evidence>
<dbReference type="PANTHER" id="PTHR42731:SF4">
    <property type="entry name" value="RADICAL SAM DOMAIN PROTEIN"/>
    <property type="match status" value="1"/>
</dbReference>
<dbReference type="PANTHER" id="PTHR42731">
    <property type="entry name" value="SLL1084 PROTEIN"/>
    <property type="match status" value="1"/>
</dbReference>
<evidence type="ECO:0000313" key="2">
    <source>
        <dbReference type="Proteomes" id="UP000280417"/>
    </source>
</evidence>
<protein>
    <recommendedName>
        <fullName evidence="3">Radical SAM protein</fullName>
    </recommendedName>
</protein>
<dbReference type="Gene3D" id="3.80.30.20">
    <property type="entry name" value="tm_1862 like domain"/>
    <property type="match status" value="1"/>
</dbReference>
<dbReference type="InterPro" id="IPR023404">
    <property type="entry name" value="rSAM_horseshoe"/>
</dbReference>
<evidence type="ECO:0008006" key="3">
    <source>
        <dbReference type="Google" id="ProtNLM"/>
    </source>
</evidence>
<dbReference type="SUPFAM" id="SSF102114">
    <property type="entry name" value="Radical SAM enzymes"/>
    <property type="match status" value="1"/>
</dbReference>
<dbReference type="InterPro" id="IPR058240">
    <property type="entry name" value="rSAM_sf"/>
</dbReference>
<reference evidence="1 2" key="1">
    <citation type="submission" date="2018-06" db="EMBL/GenBank/DDBJ databases">
        <title>Extensive metabolic versatility and redundancy in microbially diverse, dynamic hydrothermal sediments.</title>
        <authorList>
            <person name="Dombrowski N."/>
            <person name="Teske A."/>
            <person name="Baker B.J."/>
        </authorList>
    </citation>
    <scope>NUCLEOTIDE SEQUENCE [LARGE SCALE GENOMIC DNA]</scope>
    <source>
        <strain evidence="1">B3_G15</strain>
    </source>
</reference>
<dbReference type="Proteomes" id="UP000280417">
    <property type="component" value="Unassembled WGS sequence"/>
</dbReference>
<dbReference type="AlphaFoldDB" id="A0A662DE72"/>
<dbReference type="EMBL" id="QMQA01000113">
    <property type="protein sequence ID" value="RLE13158.1"/>
    <property type="molecule type" value="Genomic_DNA"/>
</dbReference>
<accession>A0A662DE72</accession>
<proteinExistence type="predicted"/>
<organism evidence="1 2">
    <name type="scientific">Aerophobetes bacterium</name>
    <dbReference type="NCBI Taxonomy" id="2030807"/>
    <lineage>
        <taxon>Bacteria</taxon>
        <taxon>Candidatus Aerophobota</taxon>
    </lineage>
</organism>
<gene>
    <name evidence="1" type="ORF">DRJ04_04870</name>
</gene>
<name>A0A662DE72_UNCAE</name>